<dbReference type="InterPro" id="IPR009594">
    <property type="entry name" value="Tscrpt_reg_HTH_AraC_N"/>
</dbReference>
<dbReference type="SMART" id="SM00342">
    <property type="entry name" value="HTH_ARAC"/>
    <property type="match status" value="1"/>
</dbReference>
<feature type="region of interest" description="Disordered" evidence="3">
    <location>
        <begin position="277"/>
        <end position="298"/>
    </location>
</feature>
<feature type="domain" description="HTH araC/xylS-type" evidence="4">
    <location>
        <begin position="189"/>
        <end position="286"/>
    </location>
</feature>
<evidence type="ECO:0000259" key="4">
    <source>
        <dbReference type="PROSITE" id="PS01124"/>
    </source>
</evidence>
<dbReference type="Pfam" id="PF12833">
    <property type="entry name" value="HTH_18"/>
    <property type="match status" value="1"/>
</dbReference>
<keyword evidence="6" id="KW-1185">Reference proteome</keyword>
<evidence type="ECO:0000256" key="1">
    <source>
        <dbReference type="ARBA" id="ARBA00023015"/>
    </source>
</evidence>
<dbReference type="OrthoDB" id="9802263at2"/>
<organism evidence="5 6">
    <name type="scientific">Novosphingobium barchaimii LL02</name>
    <dbReference type="NCBI Taxonomy" id="1114963"/>
    <lineage>
        <taxon>Bacteria</taxon>
        <taxon>Pseudomonadati</taxon>
        <taxon>Pseudomonadota</taxon>
        <taxon>Alphaproteobacteria</taxon>
        <taxon>Sphingomonadales</taxon>
        <taxon>Sphingomonadaceae</taxon>
        <taxon>Novosphingobium</taxon>
    </lineage>
</organism>
<evidence type="ECO:0000313" key="6">
    <source>
        <dbReference type="Proteomes" id="UP000052268"/>
    </source>
</evidence>
<keyword evidence="2" id="KW-0804">Transcription</keyword>
<protein>
    <submittedName>
        <fullName evidence="5">AraC family transcriptional regulator</fullName>
    </submittedName>
</protein>
<sequence>MQELLERMAARVRRHTDGLRLKTPVPRLGLGVSSQSSTPVSTVYEPMICLVLQGAKQVMIGNRVLRYDAASCFVTSLELPATGCVMEASEAQPYVVTSLALDRAVLSDLLAQLPSAPPTPPAAGFGVAPVTRELLDAWDQLLALLDTPADIPILGPAREREVLYRLLQGNHGPMLRQVGREDSRLSRIRRAIERIRRQFDQPLPIGDLAGIAGMSVPSFHRHFKAITGMSPLQYQKTLRLQAARRLLATSHDAARTAFAVGYESASQFSREYARQFGAPPSRDAARMSGVPDEALGSI</sequence>
<dbReference type="PATRIC" id="fig|1114963.3.peg.4680"/>
<dbReference type="InterPro" id="IPR009057">
    <property type="entry name" value="Homeodomain-like_sf"/>
</dbReference>
<accession>A0A0J7XJ33</accession>
<keyword evidence="1" id="KW-0805">Transcription regulation</keyword>
<dbReference type="PANTHER" id="PTHR43436">
    <property type="entry name" value="ARAC-FAMILY TRANSCRIPTIONAL REGULATOR"/>
    <property type="match status" value="1"/>
</dbReference>
<dbReference type="Proteomes" id="UP000052268">
    <property type="component" value="Unassembled WGS sequence"/>
</dbReference>
<dbReference type="EMBL" id="JACU01000013">
    <property type="protein sequence ID" value="KMS51148.1"/>
    <property type="molecule type" value="Genomic_DNA"/>
</dbReference>
<dbReference type="InterPro" id="IPR018060">
    <property type="entry name" value="HTH_AraC"/>
</dbReference>
<evidence type="ECO:0000256" key="2">
    <source>
        <dbReference type="ARBA" id="ARBA00023163"/>
    </source>
</evidence>
<dbReference type="Pfam" id="PF06719">
    <property type="entry name" value="AraC_N"/>
    <property type="match status" value="1"/>
</dbReference>
<evidence type="ECO:0000256" key="3">
    <source>
        <dbReference type="SAM" id="MobiDB-lite"/>
    </source>
</evidence>
<dbReference type="GO" id="GO:0003700">
    <property type="term" value="F:DNA-binding transcription factor activity"/>
    <property type="evidence" value="ECO:0007669"/>
    <property type="project" value="InterPro"/>
</dbReference>
<dbReference type="PANTHER" id="PTHR43436:SF1">
    <property type="entry name" value="TRANSCRIPTIONAL REGULATORY PROTEIN"/>
    <property type="match status" value="1"/>
</dbReference>
<comment type="caution">
    <text evidence="5">The sequence shown here is derived from an EMBL/GenBank/DDBJ whole genome shotgun (WGS) entry which is preliminary data.</text>
</comment>
<proteinExistence type="predicted"/>
<reference evidence="5 6" key="1">
    <citation type="journal article" date="2015" name="G3 (Bethesda)">
        <title>Insights into Ongoing Evolution of the Hexachlorocyclohexane Catabolic Pathway from Comparative Genomics of Ten Sphingomonadaceae Strains.</title>
        <authorList>
            <person name="Pearce S.L."/>
            <person name="Oakeshott J.G."/>
            <person name="Pandey G."/>
        </authorList>
    </citation>
    <scope>NUCLEOTIDE SEQUENCE [LARGE SCALE GENOMIC DNA]</scope>
    <source>
        <strain evidence="5 6">LL02</strain>
    </source>
</reference>
<dbReference type="PROSITE" id="PS01124">
    <property type="entry name" value="HTH_ARAC_FAMILY_2"/>
    <property type="match status" value="1"/>
</dbReference>
<name>A0A0J7XJ33_9SPHN</name>
<dbReference type="Gene3D" id="1.10.10.60">
    <property type="entry name" value="Homeodomain-like"/>
    <property type="match status" value="2"/>
</dbReference>
<evidence type="ECO:0000313" key="5">
    <source>
        <dbReference type="EMBL" id="KMS51148.1"/>
    </source>
</evidence>
<dbReference type="AlphaFoldDB" id="A0A0J7XJ33"/>
<dbReference type="GO" id="GO:0043565">
    <property type="term" value="F:sequence-specific DNA binding"/>
    <property type="evidence" value="ECO:0007669"/>
    <property type="project" value="InterPro"/>
</dbReference>
<dbReference type="SUPFAM" id="SSF46689">
    <property type="entry name" value="Homeodomain-like"/>
    <property type="match status" value="2"/>
</dbReference>
<gene>
    <name evidence="5" type="ORF">V474_05180</name>
</gene>